<feature type="domain" description="NAD-dependent epimerase/dehydratase" evidence="5">
    <location>
        <begin position="2"/>
        <end position="52"/>
    </location>
</feature>
<dbReference type="UniPathway" id="UPA00796">
    <property type="reaction ID" value="UER00771"/>
</dbReference>
<dbReference type="EMBL" id="CAESAJ010000004">
    <property type="protein sequence ID" value="CAB4329880.1"/>
    <property type="molecule type" value="Genomic_DNA"/>
</dbReference>
<dbReference type="InterPro" id="IPR036291">
    <property type="entry name" value="NAD(P)-bd_dom_sf"/>
</dbReference>
<dbReference type="InterPro" id="IPR001509">
    <property type="entry name" value="Epimerase_deHydtase"/>
</dbReference>
<gene>
    <name evidence="6" type="ORF">UFOPK3770_00070</name>
</gene>
<evidence type="ECO:0000313" key="6">
    <source>
        <dbReference type="EMBL" id="CAB4329880.1"/>
    </source>
</evidence>
<keyword evidence="2" id="KW-0210">Decarboxylase</keyword>
<dbReference type="Pfam" id="PF01370">
    <property type="entry name" value="Epimerase"/>
    <property type="match status" value="1"/>
</dbReference>
<name>A0A6J5YPD4_9ZZZZ</name>
<dbReference type="SUPFAM" id="SSF51735">
    <property type="entry name" value="NAD(P)-binding Rossmann-fold domains"/>
    <property type="match status" value="1"/>
</dbReference>
<reference evidence="6" key="1">
    <citation type="submission" date="2020-05" db="EMBL/GenBank/DDBJ databases">
        <authorList>
            <person name="Chiriac C."/>
            <person name="Salcher M."/>
            <person name="Ghai R."/>
            <person name="Kavagutti S V."/>
        </authorList>
    </citation>
    <scope>NUCLEOTIDE SEQUENCE</scope>
</reference>
<evidence type="ECO:0000256" key="4">
    <source>
        <dbReference type="ARBA" id="ARBA00023239"/>
    </source>
</evidence>
<evidence type="ECO:0000256" key="2">
    <source>
        <dbReference type="ARBA" id="ARBA00022793"/>
    </source>
</evidence>
<dbReference type="InterPro" id="IPR044516">
    <property type="entry name" value="UXS-like"/>
</dbReference>
<keyword evidence="3" id="KW-0520">NAD</keyword>
<dbReference type="PANTHER" id="PTHR43078">
    <property type="entry name" value="UDP-GLUCURONIC ACID DECARBOXYLASE-RELATED"/>
    <property type="match status" value="1"/>
</dbReference>
<organism evidence="6">
    <name type="scientific">freshwater metagenome</name>
    <dbReference type="NCBI Taxonomy" id="449393"/>
    <lineage>
        <taxon>unclassified sequences</taxon>
        <taxon>metagenomes</taxon>
        <taxon>ecological metagenomes</taxon>
    </lineage>
</organism>
<dbReference type="GO" id="GO:0048040">
    <property type="term" value="F:UDP-glucuronate decarboxylase activity"/>
    <property type="evidence" value="ECO:0007669"/>
    <property type="project" value="TreeGrafter"/>
</dbReference>
<comment type="cofactor">
    <cofactor evidence="1">
        <name>NAD(+)</name>
        <dbReference type="ChEBI" id="CHEBI:57540"/>
    </cofactor>
</comment>
<dbReference type="GO" id="GO:0005737">
    <property type="term" value="C:cytoplasm"/>
    <property type="evidence" value="ECO:0007669"/>
    <property type="project" value="TreeGrafter"/>
</dbReference>
<protein>
    <submittedName>
        <fullName evidence="6">Unannotated protein</fullName>
    </submittedName>
</protein>
<evidence type="ECO:0000256" key="3">
    <source>
        <dbReference type="ARBA" id="ARBA00023027"/>
    </source>
</evidence>
<accession>A0A6J5YPD4</accession>
<evidence type="ECO:0000259" key="5">
    <source>
        <dbReference type="Pfam" id="PF01370"/>
    </source>
</evidence>
<sequence length="133" mass="14617">MDPFDGRVVSTFLRQMMVGDSITIHGDGSTTRSYCFVSDIILGLYLAAMSHNFGPINLGSTNEVTLLELANVMSAVMDAKLKITYVADLEDNPTRRKPDISRAHTLLGWSPTVELRDGITKMAQQVIEPSKSI</sequence>
<proteinExistence type="predicted"/>
<dbReference type="GO" id="GO:0033320">
    <property type="term" value="P:UDP-D-xylose biosynthetic process"/>
    <property type="evidence" value="ECO:0007669"/>
    <property type="project" value="UniProtKB-UniPathway"/>
</dbReference>
<dbReference type="GO" id="GO:0070403">
    <property type="term" value="F:NAD+ binding"/>
    <property type="evidence" value="ECO:0007669"/>
    <property type="project" value="InterPro"/>
</dbReference>
<keyword evidence="4" id="KW-0456">Lyase</keyword>
<dbReference type="AlphaFoldDB" id="A0A6J5YPD4"/>
<dbReference type="PANTHER" id="PTHR43078:SF6">
    <property type="entry name" value="UDP-GLUCURONIC ACID DECARBOXYLASE 1"/>
    <property type="match status" value="1"/>
</dbReference>
<evidence type="ECO:0000256" key="1">
    <source>
        <dbReference type="ARBA" id="ARBA00001911"/>
    </source>
</evidence>
<dbReference type="GO" id="GO:0042732">
    <property type="term" value="P:D-xylose metabolic process"/>
    <property type="evidence" value="ECO:0007669"/>
    <property type="project" value="InterPro"/>
</dbReference>
<dbReference type="Gene3D" id="3.40.50.720">
    <property type="entry name" value="NAD(P)-binding Rossmann-like Domain"/>
    <property type="match status" value="1"/>
</dbReference>